<dbReference type="Gene3D" id="1.10.760.10">
    <property type="entry name" value="Cytochrome c-like domain"/>
    <property type="match status" value="2"/>
</dbReference>
<gene>
    <name evidence="5" type="ORF">Tel_11660</name>
</gene>
<keyword evidence="2" id="KW-0479">Metal-binding</keyword>
<evidence type="ECO:0000259" key="4">
    <source>
        <dbReference type="Pfam" id="PF13442"/>
    </source>
</evidence>
<protein>
    <recommendedName>
        <fullName evidence="4">Cytochrome c domain-containing protein</fullName>
    </recommendedName>
</protein>
<feature type="domain" description="Cytochrome c" evidence="4">
    <location>
        <begin position="70"/>
        <end position="140"/>
    </location>
</feature>
<keyword evidence="6" id="KW-1185">Reference proteome</keyword>
<dbReference type="Proteomes" id="UP000055136">
    <property type="component" value="Chromosome"/>
</dbReference>
<dbReference type="STRING" id="1748243.Tel_11660"/>
<name>A0A0S2TF08_9GAMM</name>
<dbReference type="EMBL" id="CP013099">
    <property type="protein sequence ID" value="ALP53740.1"/>
    <property type="molecule type" value="Genomic_DNA"/>
</dbReference>
<dbReference type="InterPro" id="IPR036909">
    <property type="entry name" value="Cyt_c-like_dom_sf"/>
</dbReference>
<dbReference type="GO" id="GO:0046872">
    <property type="term" value="F:metal ion binding"/>
    <property type="evidence" value="ECO:0007669"/>
    <property type="project" value="UniProtKB-KW"/>
</dbReference>
<organism evidence="5 6">
    <name type="scientific">Candidatus Tenderia electrophaga</name>
    <dbReference type="NCBI Taxonomy" id="1748243"/>
    <lineage>
        <taxon>Bacteria</taxon>
        <taxon>Pseudomonadati</taxon>
        <taxon>Pseudomonadota</taxon>
        <taxon>Gammaproteobacteria</taxon>
        <taxon>Candidatus Tenderiales</taxon>
        <taxon>Candidatus Tenderiaceae</taxon>
        <taxon>Candidatus Tenderia</taxon>
    </lineage>
</organism>
<dbReference type="GO" id="GO:0009055">
    <property type="term" value="F:electron transfer activity"/>
    <property type="evidence" value="ECO:0007669"/>
    <property type="project" value="InterPro"/>
</dbReference>
<keyword evidence="3" id="KW-0408">Iron</keyword>
<evidence type="ECO:0000256" key="1">
    <source>
        <dbReference type="ARBA" id="ARBA00022617"/>
    </source>
</evidence>
<accession>A0A0S2TF08</accession>
<dbReference type="Pfam" id="PF13442">
    <property type="entry name" value="Cytochrome_CBB3"/>
    <property type="match status" value="1"/>
</dbReference>
<evidence type="ECO:0000256" key="2">
    <source>
        <dbReference type="ARBA" id="ARBA00022723"/>
    </source>
</evidence>
<sequence length="221" mass="24548">MRRNRTLIIGVALFLAGATGLMSLYSPPMSMAGMMGGGMMMGRDGMKGMMKEMMGAQLPPGIEPRDLPEATSNGARLLGQYCTQCHEMPGPGMHTAEEWPRVVDRMNQRMQMMSGRNMMRMMHDIKAPSDNELQILAAYLQKHAQQAIDKTQYTDLNSPAGKTFMATCSQCHALPDPKQHTAAEWPTIVERMTRNMDAMGKAVPDQETLEVIVAYLQKHAK</sequence>
<dbReference type="SUPFAM" id="SSF46626">
    <property type="entry name" value="Cytochrome c"/>
    <property type="match status" value="1"/>
</dbReference>
<reference evidence="5" key="1">
    <citation type="submission" date="2015-10" db="EMBL/GenBank/DDBJ databases">
        <title>Description of Candidatus Tenderia electrophaga gen. nov, sp. nov., an Uncultivated Electroautotroph from a Biocathode Enrichment.</title>
        <authorList>
            <person name="Eddie B.J."/>
            <person name="Malanoski A.P."/>
            <person name="Wang Z."/>
            <person name="Hall R.J."/>
            <person name="Oh S.D."/>
            <person name="Heiner C."/>
            <person name="Lin B."/>
            <person name="Strycharz-Glaven S.M."/>
        </authorList>
    </citation>
    <scope>NUCLEOTIDE SEQUENCE [LARGE SCALE GENOMIC DNA]</scope>
    <source>
        <strain evidence="5">NRL1</strain>
    </source>
</reference>
<dbReference type="AlphaFoldDB" id="A0A0S2TF08"/>
<evidence type="ECO:0000313" key="6">
    <source>
        <dbReference type="Proteomes" id="UP000055136"/>
    </source>
</evidence>
<keyword evidence="1" id="KW-0349">Heme</keyword>
<evidence type="ECO:0000313" key="5">
    <source>
        <dbReference type="EMBL" id="ALP53740.1"/>
    </source>
</evidence>
<dbReference type="KEGG" id="tee:Tel_11660"/>
<evidence type="ECO:0000256" key="3">
    <source>
        <dbReference type="ARBA" id="ARBA00023004"/>
    </source>
</evidence>
<proteinExistence type="predicted"/>
<dbReference type="InterPro" id="IPR009056">
    <property type="entry name" value="Cyt_c-like_dom"/>
</dbReference>
<dbReference type="GO" id="GO:0020037">
    <property type="term" value="F:heme binding"/>
    <property type="evidence" value="ECO:0007669"/>
    <property type="project" value="InterPro"/>
</dbReference>